<dbReference type="GO" id="GO:0031992">
    <property type="term" value="F:energy transducer activity"/>
    <property type="evidence" value="ECO:0007669"/>
    <property type="project" value="TreeGrafter"/>
</dbReference>
<evidence type="ECO:0000256" key="10">
    <source>
        <dbReference type="SAM" id="MobiDB-lite"/>
    </source>
</evidence>
<feature type="domain" description="TonB C-terminal" evidence="12">
    <location>
        <begin position="179"/>
        <end position="277"/>
    </location>
</feature>
<evidence type="ECO:0000256" key="11">
    <source>
        <dbReference type="SAM" id="Phobius"/>
    </source>
</evidence>
<dbReference type="GO" id="GO:0098797">
    <property type="term" value="C:plasma membrane protein complex"/>
    <property type="evidence" value="ECO:0007669"/>
    <property type="project" value="TreeGrafter"/>
</dbReference>
<feature type="region of interest" description="Disordered" evidence="10">
    <location>
        <begin position="62"/>
        <end position="170"/>
    </location>
</feature>
<evidence type="ECO:0000256" key="5">
    <source>
        <dbReference type="ARBA" id="ARBA00022519"/>
    </source>
</evidence>
<feature type="transmembrane region" description="Helical" evidence="11">
    <location>
        <begin position="6"/>
        <end position="27"/>
    </location>
</feature>
<dbReference type="Pfam" id="PF03544">
    <property type="entry name" value="TonB_C"/>
    <property type="match status" value="1"/>
</dbReference>
<evidence type="ECO:0000259" key="12">
    <source>
        <dbReference type="PROSITE" id="PS52015"/>
    </source>
</evidence>
<name>A0A381DK40_9BACT</name>
<proteinExistence type="inferred from homology"/>
<dbReference type="Proteomes" id="UP000254920">
    <property type="component" value="Unassembled WGS sequence"/>
</dbReference>
<keyword evidence="9 11" id="KW-0472">Membrane</keyword>
<keyword evidence="14" id="KW-1185">Reference proteome</keyword>
<dbReference type="RefSeq" id="WP_089181841.1">
    <property type="nucleotide sequence ID" value="NZ_CP043427.1"/>
</dbReference>
<dbReference type="GO" id="GO:0015031">
    <property type="term" value="P:protein transport"/>
    <property type="evidence" value="ECO:0007669"/>
    <property type="project" value="UniProtKB-KW"/>
</dbReference>
<gene>
    <name evidence="13" type="ORF">NCTC12475_01279</name>
</gene>
<reference evidence="13 14" key="1">
    <citation type="submission" date="2018-06" db="EMBL/GenBank/DDBJ databases">
        <authorList>
            <consortium name="Pathogen Informatics"/>
            <person name="Doyle S."/>
        </authorList>
    </citation>
    <scope>NUCLEOTIDE SEQUENCE [LARGE SCALE GENOMIC DNA]</scope>
    <source>
        <strain evidence="13 14">NCTC12475</strain>
    </source>
</reference>
<keyword evidence="5" id="KW-0997">Cell inner membrane</keyword>
<dbReference type="GeneID" id="93089933"/>
<feature type="compositionally biased region" description="Basic and acidic residues" evidence="10">
    <location>
        <begin position="107"/>
        <end position="134"/>
    </location>
</feature>
<dbReference type="Gene3D" id="3.30.1150.10">
    <property type="match status" value="1"/>
</dbReference>
<keyword evidence="3" id="KW-0813">Transport</keyword>
<accession>A0A381DK40</accession>
<dbReference type="GO" id="GO:0055085">
    <property type="term" value="P:transmembrane transport"/>
    <property type="evidence" value="ECO:0007669"/>
    <property type="project" value="InterPro"/>
</dbReference>
<dbReference type="SUPFAM" id="SSF74653">
    <property type="entry name" value="TolA/TonB C-terminal domain"/>
    <property type="match status" value="1"/>
</dbReference>
<dbReference type="InterPro" id="IPR051045">
    <property type="entry name" value="TonB-dependent_transducer"/>
</dbReference>
<evidence type="ECO:0000256" key="6">
    <source>
        <dbReference type="ARBA" id="ARBA00022692"/>
    </source>
</evidence>
<evidence type="ECO:0000256" key="4">
    <source>
        <dbReference type="ARBA" id="ARBA00022475"/>
    </source>
</evidence>
<evidence type="ECO:0000256" key="8">
    <source>
        <dbReference type="ARBA" id="ARBA00022989"/>
    </source>
</evidence>
<evidence type="ECO:0000256" key="9">
    <source>
        <dbReference type="ARBA" id="ARBA00023136"/>
    </source>
</evidence>
<comment type="similarity">
    <text evidence="2">Belongs to the TonB family.</text>
</comment>
<dbReference type="STRING" id="32024.GCA_000788295_01687"/>
<feature type="compositionally biased region" description="Polar residues" evidence="10">
    <location>
        <begin position="135"/>
        <end position="151"/>
    </location>
</feature>
<dbReference type="PANTHER" id="PTHR33446:SF2">
    <property type="entry name" value="PROTEIN TONB"/>
    <property type="match status" value="1"/>
</dbReference>
<evidence type="ECO:0000256" key="3">
    <source>
        <dbReference type="ARBA" id="ARBA00022448"/>
    </source>
</evidence>
<sequence>MNSIRLWIFGFFVSCCIHFFIFWIVFYNKDIVLSDSLNAKQGDKFESIMIVSNLPIGELKQTSPNLIKGQKTEEKTEEKENKNEKNIQKNKKKKEPKKIKSNVLQDSEMKVSKKNNKNQEEKQKQNSNFAKKEIPQNNTNSPVNSSMQDNVATAPIKGSGKNVTTPLPGSSNLKSTQISWQGLVFSKLNKFKRYPNQALIDKQEGIIKVKVTLDKDGNVIDKLISNPCKYDILNKEALELFDRASPFPKPPKEFLKNQIVRFEIPIEFNIKKYKKTKF</sequence>
<dbReference type="PROSITE" id="PS52015">
    <property type="entry name" value="TONB_CTD"/>
    <property type="match status" value="1"/>
</dbReference>
<evidence type="ECO:0000313" key="13">
    <source>
        <dbReference type="EMBL" id="SUX11064.1"/>
    </source>
</evidence>
<keyword evidence="4" id="KW-1003">Cell membrane</keyword>
<evidence type="ECO:0000256" key="1">
    <source>
        <dbReference type="ARBA" id="ARBA00004383"/>
    </source>
</evidence>
<feature type="compositionally biased region" description="Basic residues" evidence="10">
    <location>
        <begin position="88"/>
        <end position="100"/>
    </location>
</feature>
<dbReference type="OrthoDB" id="5330166at2"/>
<dbReference type="InterPro" id="IPR037682">
    <property type="entry name" value="TonB_C"/>
</dbReference>
<dbReference type="AlphaFoldDB" id="A0A381DK40"/>
<evidence type="ECO:0000256" key="2">
    <source>
        <dbReference type="ARBA" id="ARBA00006555"/>
    </source>
</evidence>
<dbReference type="EMBL" id="UFVD01000001">
    <property type="protein sequence ID" value="SUX11064.1"/>
    <property type="molecule type" value="Genomic_DNA"/>
</dbReference>
<keyword evidence="8 11" id="KW-1133">Transmembrane helix</keyword>
<protein>
    <submittedName>
        <fullName evidence="13">Ferric siderophore transport system, periplasmic binding protein TonB</fullName>
    </submittedName>
</protein>
<dbReference type="PANTHER" id="PTHR33446">
    <property type="entry name" value="PROTEIN TONB-RELATED"/>
    <property type="match status" value="1"/>
</dbReference>
<dbReference type="InterPro" id="IPR006260">
    <property type="entry name" value="TonB/TolA_C"/>
</dbReference>
<feature type="compositionally biased region" description="Basic and acidic residues" evidence="10">
    <location>
        <begin position="70"/>
        <end position="87"/>
    </location>
</feature>
<organism evidence="13 14">
    <name type="scientific">Campylobacter sputorum subsp. sputorum</name>
    <dbReference type="NCBI Taxonomy" id="32024"/>
    <lineage>
        <taxon>Bacteria</taxon>
        <taxon>Pseudomonadati</taxon>
        <taxon>Campylobacterota</taxon>
        <taxon>Epsilonproteobacteria</taxon>
        <taxon>Campylobacterales</taxon>
        <taxon>Campylobacteraceae</taxon>
        <taxon>Campylobacter</taxon>
    </lineage>
</organism>
<evidence type="ECO:0000256" key="7">
    <source>
        <dbReference type="ARBA" id="ARBA00022927"/>
    </source>
</evidence>
<comment type="subcellular location">
    <subcellularLocation>
        <location evidence="1">Cell inner membrane</location>
        <topology evidence="1">Single-pass membrane protein</topology>
        <orientation evidence="1">Periplasmic side</orientation>
    </subcellularLocation>
</comment>
<dbReference type="NCBIfam" id="TIGR01352">
    <property type="entry name" value="tonB_Cterm"/>
    <property type="match status" value="1"/>
</dbReference>
<keyword evidence="6 11" id="KW-0812">Transmembrane</keyword>
<feature type="compositionally biased region" description="Polar residues" evidence="10">
    <location>
        <begin position="161"/>
        <end position="170"/>
    </location>
</feature>
<keyword evidence="7" id="KW-0653">Protein transport</keyword>
<evidence type="ECO:0000313" key="14">
    <source>
        <dbReference type="Proteomes" id="UP000254920"/>
    </source>
</evidence>